<feature type="region of interest" description="Disordered" evidence="6">
    <location>
        <begin position="71"/>
        <end position="97"/>
    </location>
</feature>
<dbReference type="AlphaFoldDB" id="A0A914PWJ9"/>
<dbReference type="InterPro" id="IPR050224">
    <property type="entry name" value="TALE_homeobox"/>
</dbReference>
<feature type="compositionally biased region" description="Low complexity" evidence="6">
    <location>
        <begin position="78"/>
        <end position="91"/>
    </location>
</feature>
<name>A0A914PWJ9_9BILA</name>
<organism evidence="8 9">
    <name type="scientific">Panagrolaimus davidi</name>
    <dbReference type="NCBI Taxonomy" id="227884"/>
    <lineage>
        <taxon>Eukaryota</taxon>
        <taxon>Metazoa</taxon>
        <taxon>Ecdysozoa</taxon>
        <taxon>Nematoda</taxon>
        <taxon>Chromadorea</taxon>
        <taxon>Rhabditida</taxon>
        <taxon>Tylenchina</taxon>
        <taxon>Panagrolaimomorpha</taxon>
        <taxon>Panagrolaimoidea</taxon>
        <taxon>Panagrolaimidae</taxon>
        <taxon>Panagrolaimus</taxon>
    </lineage>
</organism>
<comment type="subcellular location">
    <subcellularLocation>
        <location evidence="1 5">Nucleus</location>
    </subcellularLocation>
</comment>
<dbReference type="Gene3D" id="1.10.10.60">
    <property type="entry name" value="Homeodomain-like"/>
    <property type="match status" value="1"/>
</dbReference>
<dbReference type="GO" id="GO:0005634">
    <property type="term" value="C:nucleus"/>
    <property type="evidence" value="ECO:0007669"/>
    <property type="project" value="UniProtKB-SubCell"/>
</dbReference>
<evidence type="ECO:0000256" key="1">
    <source>
        <dbReference type="ARBA" id="ARBA00004123"/>
    </source>
</evidence>
<dbReference type="SMART" id="SM00389">
    <property type="entry name" value="HOX"/>
    <property type="match status" value="1"/>
</dbReference>
<keyword evidence="2 5" id="KW-0238">DNA-binding</keyword>
<dbReference type="InterPro" id="IPR009057">
    <property type="entry name" value="Homeodomain-like_sf"/>
</dbReference>
<keyword evidence="3 5" id="KW-0371">Homeobox</keyword>
<dbReference type="InterPro" id="IPR008422">
    <property type="entry name" value="KN_HD"/>
</dbReference>
<dbReference type="InterPro" id="IPR001356">
    <property type="entry name" value="HD"/>
</dbReference>
<reference evidence="9" key="1">
    <citation type="submission" date="2022-11" db="UniProtKB">
        <authorList>
            <consortium name="WormBaseParasite"/>
        </authorList>
    </citation>
    <scope>IDENTIFICATION</scope>
</reference>
<dbReference type="Proteomes" id="UP000887578">
    <property type="component" value="Unplaced"/>
</dbReference>
<dbReference type="GO" id="GO:0000987">
    <property type="term" value="F:cis-regulatory region sequence-specific DNA binding"/>
    <property type="evidence" value="ECO:0007669"/>
    <property type="project" value="UniProtKB-ARBA"/>
</dbReference>
<dbReference type="GO" id="GO:0006355">
    <property type="term" value="P:regulation of DNA-templated transcription"/>
    <property type="evidence" value="ECO:0007669"/>
    <property type="project" value="InterPro"/>
</dbReference>
<dbReference type="SUPFAM" id="SSF46689">
    <property type="entry name" value="Homeodomain-like"/>
    <property type="match status" value="1"/>
</dbReference>
<evidence type="ECO:0000256" key="6">
    <source>
        <dbReference type="SAM" id="MobiDB-lite"/>
    </source>
</evidence>
<dbReference type="Pfam" id="PF05920">
    <property type="entry name" value="Homeobox_KN"/>
    <property type="match status" value="1"/>
</dbReference>
<accession>A0A914PWJ9</accession>
<evidence type="ECO:0000256" key="3">
    <source>
        <dbReference type="ARBA" id="ARBA00023155"/>
    </source>
</evidence>
<proteinExistence type="predicted"/>
<evidence type="ECO:0000256" key="2">
    <source>
        <dbReference type="ARBA" id="ARBA00023125"/>
    </source>
</evidence>
<evidence type="ECO:0000259" key="7">
    <source>
        <dbReference type="PROSITE" id="PS50071"/>
    </source>
</evidence>
<evidence type="ECO:0000313" key="9">
    <source>
        <dbReference type="WBParaSite" id="PDA_v2.g23161.t1"/>
    </source>
</evidence>
<feature type="compositionally biased region" description="Polar residues" evidence="6">
    <location>
        <begin position="207"/>
        <end position="233"/>
    </location>
</feature>
<feature type="DNA-binding region" description="Homeobox" evidence="5">
    <location>
        <begin position="128"/>
        <end position="190"/>
    </location>
</feature>
<evidence type="ECO:0000256" key="5">
    <source>
        <dbReference type="PROSITE-ProRule" id="PRU00108"/>
    </source>
</evidence>
<dbReference type="WBParaSite" id="PDA_v2.g23161.t1">
    <property type="protein sequence ID" value="PDA_v2.g23161.t1"/>
    <property type="gene ID" value="PDA_v2.g23161"/>
</dbReference>
<evidence type="ECO:0000313" key="8">
    <source>
        <dbReference type="Proteomes" id="UP000887578"/>
    </source>
</evidence>
<keyword evidence="4 5" id="KW-0539">Nucleus</keyword>
<evidence type="ECO:0000256" key="4">
    <source>
        <dbReference type="ARBA" id="ARBA00023242"/>
    </source>
</evidence>
<dbReference type="PANTHER" id="PTHR11850">
    <property type="entry name" value="HOMEOBOX PROTEIN TRANSCRIPTION FACTORS"/>
    <property type="match status" value="1"/>
</dbReference>
<dbReference type="PROSITE" id="PS50071">
    <property type="entry name" value="HOMEOBOX_2"/>
    <property type="match status" value="1"/>
</dbReference>
<protein>
    <submittedName>
        <fullName evidence="9">Homeobox domain-containing protein</fullName>
    </submittedName>
</protein>
<dbReference type="CDD" id="cd00086">
    <property type="entry name" value="homeodomain"/>
    <property type="match status" value="1"/>
</dbReference>
<sequence>MDAFNQQISQLLFLQNLAFKNGITNNLQFRQMPSLSMDYKIPPSNLPTTPPPLVSESEVEDMVSKILSAHQNLKSETSQSSPLPSPLSSPQMPFINPNNLFRSLQNQQSMNYQQQSYQSPSSYQLQKEPEYRLAVTRESSKPLQEWMNKNLHHPYPTLSDIHELSNITGFTNKQIRNWFTNNRRRIEQEYYLNKPLPWMKKAKSNRKSPSPQNISQNVTDENVVQTQTSENASQNLCDENVESSITEFLKSLFPEKE</sequence>
<feature type="region of interest" description="Disordered" evidence="6">
    <location>
        <begin position="201"/>
        <end position="233"/>
    </location>
</feature>
<keyword evidence="8" id="KW-1185">Reference proteome</keyword>
<feature type="domain" description="Homeobox" evidence="7">
    <location>
        <begin position="126"/>
        <end position="189"/>
    </location>
</feature>